<protein>
    <recommendedName>
        <fullName evidence="5">Secreted protein</fullName>
    </recommendedName>
</protein>
<dbReference type="EMBL" id="JAULSO010000003">
    <property type="protein sequence ID" value="KAK3685075.1"/>
    <property type="molecule type" value="Genomic_DNA"/>
</dbReference>
<evidence type="ECO:0000313" key="4">
    <source>
        <dbReference type="Proteomes" id="UP001270362"/>
    </source>
</evidence>
<accession>A0AAE0X4S3</accession>
<feature type="chain" id="PRO_5041994750" description="Secreted protein" evidence="2">
    <location>
        <begin position="20"/>
        <end position="118"/>
    </location>
</feature>
<proteinExistence type="predicted"/>
<keyword evidence="2" id="KW-0732">Signal</keyword>
<evidence type="ECO:0000313" key="3">
    <source>
        <dbReference type="EMBL" id="KAK3685075.1"/>
    </source>
</evidence>
<feature type="compositionally biased region" description="Polar residues" evidence="1">
    <location>
        <begin position="106"/>
        <end position="118"/>
    </location>
</feature>
<keyword evidence="4" id="KW-1185">Reference proteome</keyword>
<dbReference type="Proteomes" id="UP001270362">
    <property type="component" value="Unassembled WGS sequence"/>
</dbReference>
<name>A0AAE0X4S3_9PEZI</name>
<sequence length="118" mass="12294">MMRAGGGCVCVCVCVCVCACGVCKLVSVRTVSVLRGRLLLVRNGDPCSMAKGDDHGRPSHGGRVEVCVWAVGWQAAKSGVASKKSIRIQDAWGSNEGDTWEGSGRQPRSSNPGSNATT</sequence>
<organism evidence="3 4">
    <name type="scientific">Podospora appendiculata</name>
    <dbReference type="NCBI Taxonomy" id="314037"/>
    <lineage>
        <taxon>Eukaryota</taxon>
        <taxon>Fungi</taxon>
        <taxon>Dikarya</taxon>
        <taxon>Ascomycota</taxon>
        <taxon>Pezizomycotina</taxon>
        <taxon>Sordariomycetes</taxon>
        <taxon>Sordariomycetidae</taxon>
        <taxon>Sordariales</taxon>
        <taxon>Podosporaceae</taxon>
        <taxon>Podospora</taxon>
    </lineage>
</organism>
<dbReference type="AlphaFoldDB" id="A0AAE0X4S3"/>
<feature type="region of interest" description="Disordered" evidence="1">
    <location>
        <begin position="92"/>
        <end position="118"/>
    </location>
</feature>
<comment type="caution">
    <text evidence="3">The sequence shown here is derived from an EMBL/GenBank/DDBJ whole genome shotgun (WGS) entry which is preliminary data.</text>
</comment>
<gene>
    <name evidence="3" type="ORF">B0T22DRAFT_464891</name>
</gene>
<evidence type="ECO:0000256" key="1">
    <source>
        <dbReference type="SAM" id="MobiDB-lite"/>
    </source>
</evidence>
<evidence type="ECO:0008006" key="5">
    <source>
        <dbReference type="Google" id="ProtNLM"/>
    </source>
</evidence>
<reference evidence="3" key="2">
    <citation type="submission" date="2023-06" db="EMBL/GenBank/DDBJ databases">
        <authorList>
            <consortium name="Lawrence Berkeley National Laboratory"/>
            <person name="Haridas S."/>
            <person name="Hensen N."/>
            <person name="Bonometti L."/>
            <person name="Westerberg I."/>
            <person name="Brannstrom I.O."/>
            <person name="Guillou S."/>
            <person name="Cros-Aarteil S."/>
            <person name="Calhoun S."/>
            <person name="Kuo A."/>
            <person name="Mondo S."/>
            <person name="Pangilinan J."/>
            <person name="Riley R."/>
            <person name="Labutti K."/>
            <person name="Andreopoulos B."/>
            <person name="Lipzen A."/>
            <person name="Chen C."/>
            <person name="Yanf M."/>
            <person name="Daum C."/>
            <person name="Ng V."/>
            <person name="Clum A."/>
            <person name="Steindorff A."/>
            <person name="Ohm R."/>
            <person name="Martin F."/>
            <person name="Silar P."/>
            <person name="Natvig D."/>
            <person name="Lalanne C."/>
            <person name="Gautier V."/>
            <person name="Ament-Velasquez S.L."/>
            <person name="Kruys A."/>
            <person name="Hutchinson M.I."/>
            <person name="Powell A.J."/>
            <person name="Barry K."/>
            <person name="Miller A.N."/>
            <person name="Grigoriev I.V."/>
            <person name="Debuchy R."/>
            <person name="Gladieux P."/>
            <person name="Thoren M.H."/>
            <person name="Johannesson H."/>
        </authorList>
    </citation>
    <scope>NUCLEOTIDE SEQUENCE</scope>
    <source>
        <strain evidence="3">CBS 314.62</strain>
    </source>
</reference>
<feature type="signal peptide" evidence="2">
    <location>
        <begin position="1"/>
        <end position="19"/>
    </location>
</feature>
<evidence type="ECO:0000256" key="2">
    <source>
        <dbReference type="SAM" id="SignalP"/>
    </source>
</evidence>
<reference evidence="3" key="1">
    <citation type="journal article" date="2023" name="Mol. Phylogenet. Evol.">
        <title>Genome-scale phylogeny and comparative genomics of the fungal order Sordariales.</title>
        <authorList>
            <person name="Hensen N."/>
            <person name="Bonometti L."/>
            <person name="Westerberg I."/>
            <person name="Brannstrom I.O."/>
            <person name="Guillou S."/>
            <person name="Cros-Aarteil S."/>
            <person name="Calhoun S."/>
            <person name="Haridas S."/>
            <person name="Kuo A."/>
            <person name="Mondo S."/>
            <person name="Pangilinan J."/>
            <person name="Riley R."/>
            <person name="LaButti K."/>
            <person name="Andreopoulos B."/>
            <person name="Lipzen A."/>
            <person name="Chen C."/>
            <person name="Yan M."/>
            <person name="Daum C."/>
            <person name="Ng V."/>
            <person name="Clum A."/>
            <person name="Steindorff A."/>
            <person name="Ohm R.A."/>
            <person name="Martin F."/>
            <person name="Silar P."/>
            <person name="Natvig D.O."/>
            <person name="Lalanne C."/>
            <person name="Gautier V."/>
            <person name="Ament-Velasquez S.L."/>
            <person name="Kruys A."/>
            <person name="Hutchinson M.I."/>
            <person name="Powell A.J."/>
            <person name="Barry K."/>
            <person name="Miller A.N."/>
            <person name="Grigoriev I.V."/>
            <person name="Debuchy R."/>
            <person name="Gladieux P."/>
            <person name="Hiltunen Thoren M."/>
            <person name="Johannesson H."/>
        </authorList>
    </citation>
    <scope>NUCLEOTIDE SEQUENCE</scope>
    <source>
        <strain evidence="3">CBS 314.62</strain>
    </source>
</reference>